<proteinExistence type="predicted"/>
<sequence>MTDEGNGTPVGSTAEPAGGQSGAGAARLNLSSGQVVQEFGYDDDVDQDLRLGIEEITGSEMVDEDYDDVTDVVVIWWREDDGDLTDALVDARTVLDEGGSIWLLTLKPGRAGTVGHSDIEEAATTAGLHATSTLTIAADWSATRLGTRGRGR</sequence>
<name>A0A939LQC9_9CELL</name>
<organism evidence="2 3">
    <name type="scientific">Actinotalea soli</name>
    <dbReference type="NCBI Taxonomy" id="2819234"/>
    <lineage>
        <taxon>Bacteria</taxon>
        <taxon>Bacillati</taxon>
        <taxon>Actinomycetota</taxon>
        <taxon>Actinomycetes</taxon>
        <taxon>Micrococcales</taxon>
        <taxon>Cellulomonadaceae</taxon>
        <taxon>Actinotalea</taxon>
    </lineage>
</organism>
<dbReference type="EMBL" id="JAGEMK010000001">
    <property type="protein sequence ID" value="MBO1750660.1"/>
    <property type="molecule type" value="Genomic_DNA"/>
</dbReference>
<dbReference type="InterPro" id="IPR021412">
    <property type="entry name" value="DUF3052"/>
</dbReference>
<comment type="caution">
    <text evidence="2">The sequence shown here is derived from an EMBL/GenBank/DDBJ whole genome shotgun (WGS) entry which is preliminary data.</text>
</comment>
<dbReference type="Pfam" id="PF11253">
    <property type="entry name" value="DUF3052"/>
    <property type="match status" value="1"/>
</dbReference>
<accession>A0A939LQC9</accession>
<protein>
    <submittedName>
        <fullName evidence="2">DUF3052 domain-containing protein</fullName>
    </submittedName>
</protein>
<gene>
    <name evidence="2" type="ORF">J4G33_02460</name>
</gene>
<keyword evidence="3" id="KW-1185">Reference proteome</keyword>
<dbReference type="AlphaFoldDB" id="A0A939LQC9"/>
<evidence type="ECO:0000256" key="1">
    <source>
        <dbReference type="SAM" id="MobiDB-lite"/>
    </source>
</evidence>
<reference evidence="2" key="1">
    <citation type="submission" date="2021-03" db="EMBL/GenBank/DDBJ databases">
        <title>Actinotalea soli sp. nov., isolated from soil.</title>
        <authorList>
            <person name="Ping W."/>
            <person name="Zhang J."/>
        </authorList>
    </citation>
    <scope>NUCLEOTIDE SEQUENCE</scope>
    <source>
        <strain evidence="2">BY-33</strain>
    </source>
</reference>
<evidence type="ECO:0000313" key="2">
    <source>
        <dbReference type="EMBL" id="MBO1750660.1"/>
    </source>
</evidence>
<feature type="region of interest" description="Disordered" evidence="1">
    <location>
        <begin position="1"/>
        <end position="25"/>
    </location>
</feature>
<dbReference type="Proteomes" id="UP000664209">
    <property type="component" value="Unassembled WGS sequence"/>
</dbReference>
<evidence type="ECO:0000313" key="3">
    <source>
        <dbReference type="Proteomes" id="UP000664209"/>
    </source>
</evidence>